<sequence length="159" mass="17639">MRTLFGTVVVVLAVALGSTGCLPKNIDIQPFTSHIMTADHDWWEAVHEIGSDCPSGRVLPCESDYAKAGVQAQRLARTIHCSYTPSCTGYLGKPPARIWPLLTDTEAAANEYTRAYSAWKAQGCTDPVDDVCGRRENAEVRAALKKVTDLFYDWQQYLR</sequence>
<accession>A0A927MQL7</accession>
<reference evidence="1" key="1">
    <citation type="submission" date="2020-10" db="EMBL/GenBank/DDBJ databases">
        <title>Sequencing the genomes of 1000 actinobacteria strains.</title>
        <authorList>
            <person name="Klenk H.-P."/>
        </authorList>
    </citation>
    <scope>NUCLEOTIDE SEQUENCE</scope>
    <source>
        <strain evidence="1">DSM 45354</strain>
    </source>
</reference>
<gene>
    <name evidence="1" type="ORF">HEB94_001137</name>
</gene>
<organism evidence="1 2">
    <name type="scientific">Actinopolymorpha pittospori</name>
    <dbReference type="NCBI Taxonomy" id="648752"/>
    <lineage>
        <taxon>Bacteria</taxon>
        <taxon>Bacillati</taxon>
        <taxon>Actinomycetota</taxon>
        <taxon>Actinomycetes</taxon>
        <taxon>Propionibacteriales</taxon>
        <taxon>Actinopolymorphaceae</taxon>
        <taxon>Actinopolymorpha</taxon>
    </lineage>
</organism>
<dbReference type="PROSITE" id="PS51257">
    <property type="entry name" value="PROKAR_LIPOPROTEIN"/>
    <property type="match status" value="1"/>
</dbReference>
<evidence type="ECO:0000313" key="2">
    <source>
        <dbReference type="Proteomes" id="UP000638648"/>
    </source>
</evidence>
<protein>
    <submittedName>
        <fullName evidence="1">Uncharacterized protein</fullName>
    </submittedName>
</protein>
<dbReference type="RefSeq" id="WP_192748863.1">
    <property type="nucleotide sequence ID" value="NZ_BAABJL010000045.1"/>
</dbReference>
<proteinExistence type="predicted"/>
<dbReference type="EMBL" id="JADBEM010000001">
    <property type="protein sequence ID" value="MBE1604289.1"/>
    <property type="molecule type" value="Genomic_DNA"/>
</dbReference>
<name>A0A927MQL7_9ACTN</name>
<dbReference type="Proteomes" id="UP000638648">
    <property type="component" value="Unassembled WGS sequence"/>
</dbReference>
<comment type="caution">
    <text evidence="1">The sequence shown here is derived from an EMBL/GenBank/DDBJ whole genome shotgun (WGS) entry which is preliminary data.</text>
</comment>
<dbReference type="AlphaFoldDB" id="A0A927MQL7"/>
<evidence type="ECO:0000313" key="1">
    <source>
        <dbReference type="EMBL" id="MBE1604289.1"/>
    </source>
</evidence>
<keyword evidence="2" id="KW-1185">Reference proteome</keyword>